<evidence type="ECO:0000313" key="3">
    <source>
        <dbReference type="Proteomes" id="UP000019494"/>
    </source>
</evidence>
<reference evidence="3" key="1">
    <citation type="submission" date="2013-08" db="EMBL/GenBank/DDBJ databases">
        <title>Intrasporangium oryzae NRRL B-24470.</title>
        <authorList>
            <person name="Liu H."/>
            <person name="Wang G."/>
        </authorList>
    </citation>
    <scope>NUCLEOTIDE SEQUENCE [LARGE SCALE GENOMIC DNA]</scope>
    <source>
        <strain evidence="3">Q5-1</strain>
    </source>
</reference>
<gene>
    <name evidence="2" type="ORF">N864_02540</name>
</gene>
<name>W9GMX7_9MICO</name>
<keyword evidence="2" id="KW-0808">Transferase</keyword>
<dbReference type="RefSeq" id="WP_051518075.1">
    <property type="nucleotide sequence ID" value="NZ_AWQS01000008.1"/>
</dbReference>
<dbReference type="InterPro" id="IPR000182">
    <property type="entry name" value="GNAT_dom"/>
</dbReference>
<feature type="domain" description="N-acetyltransferase" evidence="1">
    <location>
        <begin position="127"/>
        <end position="255"/>
    </location>
</feature>
<dbReference type="OrthoDB" id="5143160at2"/>
<dbReference type="AlphaFoldDB" id="W9GMX7"/>
<evidence type="ECO:0000259" key="1">
    <source>
        <dbReference type="PROSITE" id="PS51186"/>
    </source>
</evidence>
<sequence length="255" mass="27321">MSPVRSLRRVATHEELDELTGADAFLRYEIPAPLAVAAWSAGEAVAVLRHSNIRRLGVVVLGPPEDVGTLAAGLAESGDLPRHGVQGVTVVRESFAALRSQLSLAEDGGEWEWLCTTTEPAPVSQEDRLVPLSEEDLPDIRGLLSVANARTDARPFEHAGQVWVGVRDRTGRLVACGVREPNLVGVPVLAGITVDEVARGTGLGLAVTARLTRDAVRESGVCTLGLYSDNDVARRLYHGLGYGDDHRWSSRPLLS</sequence>
<dbReference type="PROSITE" id="PS51186">
    <property type="entry name" value="GNAT"/>
    <property type="match status" value="1"/>
</dbReference>
<dbReference type="InterPro" id="IPR016181">
    <property type="entry name" value="Acyl_CoA_acyltransferase"/>
</dbReference>
<dbReference type="Pfam" id="PF08445">
    <property type="entry name" value="FR47"/>
    <property type="match status" value="1"/>
</dbReference>
<dbReference type="EMBL" id="AWQS01000008">
    <property type="protein sequence ID" value="EWT07606.1"/>
    <property type="molecule type" value="Genomic_DNA"/>
</dbReference>
<keyword evidence="3" id="KW-1185">Reference proteome</keyword>
<dbReference type="SUPFAM" id="SSF55729">
    <property type="entry name" value="Acyl-CoA N-acyltransferases (Nat)"/>
    <property type="match status" value="1"/>
</dbReference>
<protein>
    <submittedName>
        <fullName evidence="2">GCN5 family acetyltransferase</fullName>
    </submittedName>
</protein>
<proteinExistence type="predicted"/>
<dbReference type="Gene3D" id="3.40.630.30">
    <property type="match status" value="1"/>
</dbReference>
<evidence type="ECO:0000313" key="2">
    <source>
        <dbReference type="EMBL" id="EWT07606.1"/>
    </source>
</evidence>
<comment type="caution">
    <text evidence="2">The sequence shown here is derived from an EMBL/GenBank/DDBJ whole genome shotgun (WGS) entry which is preliminary data.</text>
</comment>
<dbReference type="InterPro" id="IPR013653">
    <property type="entry name" value="GCN5-like_dom"/>
</dbReference>
<accession>W9GMX7</accession>
<dbReference type="GO" id="GO:0016747">
    <property type="term" value="F:acyltransferase activity, transferring groups other than amino-acyl groups"/>
    <property type="evidence" value="ECO:0007669"/>
    <property type="project" value="InterPro"/>
</dbReference>
<dbReference type="Proteomes" id="UP000019494">
    <property type="component" value="Unassembled WGS sequence"/>
</dbReference>
<organism evidence="2 3">
    <name type="scientific">Intrasporangium chromatireducens Q5-1</name>
    <dbReference type="NCBI Taxonomy" id="584657"/>
    <lineage>
        <taxon>Bacteria</taxon>
        <taxon>Bacillati</taxon>
        <taxon>Actinomycetota</taxon>
        <taxon>Actinomycetes</taxon>
        <taxon>Micrococcales</taxon>
        <taxon>Intrasporangiaceae</taxon>
        <taxon>Intrasporangium</taxon>
    </lineage>
</organism>